<evidence type="ECO:0000256" key="1">
    <source>
        <dbReference type="SAM" id="MobiDB-lite"/>
    </source>
</evidence>
<dbReference type="PaxDb" id="4097-A0A1S4DR48"/>
<name>A0A1S4DR48_TOBAC</name>
<feature type="compositionally biased region" description="Low complexity" evidence="1">
    <location>
        <begin position="10"/>
        <end position="19"/>
    </location>
</feature>
<feature type="non-terminal residue" evidence="2">
    <location>
        <position position="114"/>
    </location>
</feature>
<dbReference type="OMA" id="CPRTSDM"/>
<reference evidence="2" key="1">
    <citation type="submission" date="2025-08" db="UniProtKB">
        <authorList>
            <consortium name="RefSeq"/>
        </authorList>
    </citation>
    <scope>IDENTIFICATION</scope>
</reference>
<gene>
    <name evidence="2" type="primary">LOC107832304</name>
</gene>
<organism evidence="2">
    <name type="scientific">Nicotiana tabacum</name>
    <name type="common">Common tobacco</name>
    <dbReference type="NCBI Taxonomy" id="4097"/>
    <lineage>
        <taxon>Eukaryota</taxon>
        <taxon>Viridiplantae</taxon>
        <taxon>Streptophyta</taxon>
        <taxon>Embryophyta</taxon>
        <taxon>Tracheophyta</taxon>
        <taxon>Spermatophyta</taxon>
        <taxon>Magnoliopsida</taxon>
        <taxon>eudicotyledons</taxon>
        <taxon>Gunneridae</taxon>
        <taxon>Pentapetalae</taxon>
        <taxon>asterids</taxon>
        <taxon>lamiids</taxon>
        <taxon>Solanales</taxon>
        <taxon>Solanaceae</taxon>
        <taxon>Nicotianoideae</taxon>
        <taxon>Nicotianeae</taxon>
        <taxon>Nicotiana</taxon>
    </lineage>
</organism>
<sequence>MDNPSEDSSDSPQQQPESPVNDDQRVYLVPYRWWKEAQESSPADGKSATLYAAALAPSYGGPMKIINNIFSPDVSFNLRREEESLSQSQENGEVGVSGRDYALVPGDIWLQALK</sequence>
<dbReference type="RefSeq" id="XP_016515604.1">
    <property type="nucleotide sequence ID" value="XM_016660118.1"/>
</dbReference>
<accession>A0A1S4DR48</accession>
<dbReference type="OrthoDB" id="1710249at2759"/>
<dbReference type="KEGG" id="nta:107832304"/>
<evidence type="ECO:0000313" key="2">
    <source>
        <dbReference type="RefSeq" id="XP_016515604.1"/>
    </source>
</evidence>
<protein>
    <submittedName>
        <fullName evidence="2">Ubiquitin carboxyl-terminal hydrolase 8-like</fullName>
    </submittedName>
</protein>
<dbReference type="STRING" id="4097.A0A1S4DR48"/>
<proteinExistence type="predicted"/>
<feature type="region of interest" description="Disordered" evidence="1">
    <location>
        <begin position="1"/>
        <end position="24"/>
    </location>
</feature>
<dbReference type="AlphaFoldDB" id="A0A1S4DR48"/>